<dbReference type="RefSeq" id="WP_380848641.1">
    <property type="nucleotide sequence ID" value="NZ_JBHSFP010000034.1"/>
</dbReference>
<proteinExistence type="predicted"/>
<keyword evidence="2" id="KW-1185">Reference proteome</keyword>
<evidence type="ECO:0000313" key="2">
    <source>
        <dbReference type="Proteomes" id="UP001596004"/>
    </source>
</evidence>
<comment type="caution">
    <text evidence="1">The sequence shown here is derived from an EMBL/GenBank/DDBJ whole genome shotgun (WGS) entry which is preliminary data.</text>
</comment>
<organism evidence="1 2">
    <name type="scientific">Sphaerisporangium dianthi</name>
    <dbReference type="NCBI Taxonomy" id="1436120"/>
    <lineage>
        <taxon>Bacteria</taxon>
        <taxon>Bacillati</taxon>
        <taxon>Actinomycetota</taxon>
        <taxon>Actinomycetes</taxon>
        <taxon>Streptosporangiales</taxon>
        <taxon>Streptosporangiaceae</taxon>
        <taxon>Sphaerisporangium</taxon>
    </lineage>
</organism>
<dbReference type="Gene3D" id="3.40.50.1000">
    <property type="entry name" value="HAD superfamily/HAD-like"/>
    <property type="match status" value="1"/>
</dbReference>
<dbReference type="NCBIfam" id="TIGR01681">
    <property type="entry name" value="HAD-SF-IIIC"/>
    <property type="match status" value="1"/>
</dbReference>
<dbReference type="InterPro" id="IPR036412">
    <property type="entry name" value="HAD-like_sf"/>
</dbReference>
<dbReference type="NCBIfam" id="TIGR01686">
    <property type="entry name" value="FkbH"/>
    <property type="match status" value="1"/>
</dbReference>
<sequence length="358" mass="40168">MNEPIKTVKCVVWDLDNTLWKGTLLEDSEVFLLDQVRPVLAELDARGVLHAVSSKNDHDLAWARLQALGIAEYFVLARIGWGPKSKSIQDIADRLNFAYDTIAFVDDQQVERAEVAFHLPQVRCYPAERLPELPALPEFIPRTVTVDSRQRRQMYQANLQREAEQEAFTGPSEEFLRSLNLVMRIGRASEKDLSRVEELTLRTSQMNATGVYYSDGDLRAMLNDPRHEVLTVTMSDRFGPHGAVGVVLLEHNPAVWHLKLLATSCRVVSFGAGTVVLNWLIGSAAVAGAHLVADFRPTSRNRIMEIAYRFAGLTDEPCGCLTRLRPAHDADTQRLHLTPEERPLPATMRLEAPRPAVT</sequence>
<name>A0ABV9CR42_9ACTN</name>
<dbReference type="EMBL" id="JBHSFP010000034">
    <property type="protein sequence ID" value="MFC4535656.1"/>
    <property type="molecule type" value="Genomic_DNA"/>
</dbReference>
<dbReference type="Pfam" id="PF00702">
    <property type="entry name" value="Hydrolase"/>
    <property type="match status" value="1"/>
</dbReference>
<dbReference type="SUPFAM" id="SSF56784">
    <property type="entry name" value="HAD-like"/>
    <property type="match status" value="1"/>
</dbReference>
<accession>A0ABV9CR42</accession>
<dbReference type="InterPro" id="IPR010033">
    <property type="entry name" value="HAD_SF_ppase_IIIC"/>
</dbReference>
<dbReference type="Proteomes" id="UP001596004">
    <property type="component" value="Unassembled WGS sequence"/>
</dbReference>
<gene>
    <name evidence="1" type="ORF">ACFO60_33250</name>
</gene>
<protein>
    <submittedName>
        <fullName evidence="1">HAD-IIIC family phosphatase</fullName>
    </submittedName>
</protein>
<dbReference type="InterPro" id="IPR010037">
    <property type="entry name" value="FkbH_domain"/>
</dbReference>
<dbReference type="InterPro" id="IPR023214">
    <property type="entry name" value="HAD_sf"/>
</dbReference>
<reference evidence="2" key="1">
    <citation type="journal article" date="2019" name="Int. J. Syst. Evol. Microbiol.">
        <title>The Global Catalogue of Microorganisms (GCM) 10K type strain sequencing project: providing services to taxonomists for standard genome sequencing and annotation.</title>
        <authorList>
            <consortium name="The Broad Institute Genomics Platform"/>
            <consortium name="The Broad Institute Genome Sequencing Center for Infectious Disease"/>
            <person name="Wu L."/>
            <person name="Ma J."/>
        </authorList>
    </citation>
    <scope>NUCLEOTIDE SEQUENCE [LARGE SCALE GENOMIC DNA]</scope>
    <source>
        <strain evidence="2">CGMCC 4.7132</strain>
    </source>
</reference>
<evidence type="ECO:0000313" key="1">
    <source>
        <dbReference type="EMBL" id="MFC4535656.1"/>
    </source>
</evidence>